<keyword evidence="4 18" id="KW-0378">Hydrolase</keyword>
<evidence type="ECO:0000256" key="16">
    <source>
        <dbReference type="SAM" id="MobiDB-lite"/>
    </source>
</evidence>
<dbReference type="PANTHER" id="PTHR11802">
    <property type="entry name" value="SERINE PROTEASE FAMILY S10 SERINE CARBOXYPEPTIDASE"/>
    <property type="match status" value="1"/>
</dbReference>
<keyword evidence="5 17" id="KW-0812">Transmembrane</keyword>
<comment type="subcellular location">
    <subcellularLocation>
        <location evidence="2">Golgi apparatus</location>
        <location evidence="2">trans-Golgi network membrane</location>
        <topology evidence="2">Single-pass type I membrane protein</topology>
    </subcellularLocation>
</comment>
<dbReference type="Gene3D" id="3.40.50.1820">
    <property type="entry name" value="alpha/beta hydrolase"/>
    <property type="match status" value="1"/>
</dbReference>
<evidence type="ECO:0000256" key="17">
    <source>
        <dbReference type="SAM" id="Phobius"/>
    </source>
</evidence>
<dbReference type="Pfam" id="PF00450">
    <property type="entry name" value="Peptidase_S10"/>
    <property type="match status" value="1"/>
</dbReference>
<evidence type="ECO:0000256" key="11">
    <source>
        <dbReference type="ARBA" id="ARBA00023180"/>
    </source>
</evidence>
<comment type="caution">
    <text evidence="18">The sequence shown here is derived from an EMBL/GenBank/DDBJ whole genome shotgun (WGS) entry which is preliminary data.</text>
</comment>
<keyword evidence="8 17" id="KW-1133">Transmembrane helix</keyword>
<evidence type="ECO:0000256" key="9">
    <source>
        <dbReference type="ARBA" id="ARBA00023034"/>
    </source>
</evidence>
<accession>A0A1R0H637</accession>
<proteinExistence type="inferred from homology"/>
<dbReference type="GO" id="GO:0004185">
    <property type="term" value="F:serine-type carboxypeptidase activity"/>
    <property type="evidence" value="ECO:0007669"/>
    <property type="project" value="UniProtKB-EC"/>
</dbReference>
<evidence type="ECO:0000256" key="8">
    <source>
        <dbReference type="ARBA" id="ARBA00022989"/>
    </source>
</evidence>
<evidence type="ECO:0000256" key="2">
    <source>
        <dbReference type="ARBA" id="ARBA00004393"/>
    </source>
</evidence>
<dbReference type="STRING" id="133383.A0A1R0H637"/>
<evidence type="ECO:0000256" key="4">
    <source>
        <dbReference type="ARBA" id="ARBA00022645"/>
    </source>
</evidence>
<dbReference type="SUPFAM" id="SSF53474">
    <property type="entry name" value="alpha/beta-Hydrolases"/>
    <property type="match status" value="1"/>
</dbReference>
<dbReference type="EMBL" id="LSSL01000457">
    <property type="protein sequence ID" value="OLY84551.1"/>
    <property type="molecule type" value="Genomic_DNA"/>
</dbReference>
<dbReference type="GO" id="GO:0006915">
    <property type="term" value="P:apoptotic process"/>
    <property type="evidence" value="ECO:0007669"/>
    <property type="project" value="UniProtKB-KW"/>
</dbReference>
<comment type="catalytic activity">
    <reaction evidence="1">
        <text>Preferential release of a C-terminal arginine or lysine residue.</text>
        <dbReference type="EC" id="3.4.16.6"/>
    </reaction>
</comment>
<keyword evidence="4 18" id="KW-0121">Carboxypeptidase</keyword>
<evidence type="ECO:0000256" key="15">
    <source>
        <dbReference type="ARBA" id="ARBA00042717"/>
    </source>
</evidence>
<keyword evidence="6" id="KW-0053">Apoptosis</keyword>
<evidence type="ECO:0000256" key="3">
    <source>
        <dbReference type="ARBA" id="ARBA00009431"/>
    </source>
</evidence>
<feature type="region of interest" description="Disordered" evidence="16">
    <location>
        <begin position="55"/>
        <end position="82"/>
    </location>
</feature>
<dbReference type="GO" id="GO:0005794">
    <property type="term" value="C:Golgi apparatus"/>
    <property type="evidence" value="ECO:0007669"/>
    <property type="project" value="UniProtKB-SubCell"/>
</dbReference>
<keyword evidence="7" id="KW-0732">Signal</keyword>
<evidence type="ECO:0000256" key="5">
    <source>
        <dbReference type="ARBA" id="ARBA00022692"/>
    </source>
</evidence>
<protein>
    <recommendedName>
        <fullName evidence="14">Pheromone-processing carboxypeptidase KEX1</fullName>
        <ecNumber evidence="12">3.4.16.6</ecNumber>
    </recommendedName>
    <alternativeName>
        <fullName evidence="15">Carboxypeptidase D</fullName>
    </alternativeName>
    <alternativeName>
        <fullName evidence="13">Pheromone-processing carboxypeptidase kex1</fullName>
    </alternativeName>
</protein>
<dbReference type="Proteomes" id="UP000187455">
    <property type="component" value="Unassembled WGS sequence"/>
</dbReference>
<evidence type="ECO:0000256" key="10">
    <source>
        <dbReference type="ARBA" id="ARBA00023136"/>
    </source>
</evidence>
<organism evidence="18 19">
    <name type="scientific">Smittium mucronatum</name>
    <dbReference type="NCBI Taxonomy" id="133383"/>
    <lineage>
        <taxon>Eukaryota</taxon>
        <taxon>Fungi</taxon>
        <taxon>Fungi incertae sedis</taxon>
        <taxon>Zoopagomycota</taxon>
        <taxon>Kickxellomycotina</taxon>
        <taxon>Harpellomycetes</taxon>
        <taxon>Harpellales</taxon>
        <taxon>Legeriomycetaceae</taxon>
        <taxon>Smittium</taxon>
    </lineage>
</organism>
<evidence type="ECO:0000256" key="1">
    <source>
        <dbReference type="ARBA" id="ARBA00001003"/>
    </source>
</evidence>
<dbReference type="OrthoDB" id="443318at2759"/>
<evidence type="ECO:0000313" key="19">
    <source>
        <dbReference type="Proteomes" id="UP000187455"/>
    </source>
</evidence>
<reference evidence="18 19" key="1">
    <citation type="journal article" date="2016" name="Mol. Biol. Evol.">
        <title>Genome-Wide Survey of Gut Fungi (Harpellales) Reveals the First Horizontally Transferred Ubiquitin Gene from a Mosquito Host.</title>
        <authorList>
            <person name="Wang Y."/>
            <person name="White M.M."/>
            <person name="Kvist S."/>
            <person name="Moncalvo J.M."/>
        </authorList>
    </citation>
    <scope>NUCLEOTIDE SEQUENCE [LARGE SCALE GENOMIC DNA]</scope>
    <source>
        <strain evidence="18 19">ALG-7-W6</strain>
    </source>
</reference>
<feature type="transmembrane region" description="Helical" evidence="17">
    <location>
        <begin position="623"/>
        <end position="643"/>
    </location>
</feature>
<dbReference type="EC" id="3.4.16.6" evidence="12"/>
<dbReference type="AlphaFoldDB" id="A0A1R0H637"/>
<comment type="similarity">
    <text evidence="3">Belongs to the peptidase S10 family.</text>
</comment>
<evidence type="ECO:0000313" key="18">
    <source>
        <dbReference type="EMBL" id="OLY84551.1"/>
    </source>
</evidence>
<feature type="compositionally biased region" description="Basic and acidic residues" evidence="16">
    <location>
        <begin position="55"/>
        <end position="67"/>
    </location>
</feature>
<evidence type="ECO:0000256" key="6">
    <source>
        <dbReference type="ARBA" id="ARBA00022703"/>
    </source>
</evidence>
<keyword evidence="10 17" id="KW-0472">Membrane</keyword>
<keyword evidence="19" id="KW-1185">Reference proteome</keyword>
<dbReference type="InterPro" id="IPR001563">
    <property type="entry name" value="Peptidase_S10"/>
</dbReference>
<gene>
    <name evidence="18" type="ORF">AYI68_g1283</name>
</gene>
<evidence type="ECO:0000256" key="13">
    <source>
        <dbReference type="ARBA" id="ARBA00040403"/>
    </source>
</evidence>
<sequence length="758" mass="84924">MVRTYFFKVGDLHFFQGKLQGFNADKKVRFRTFFYLGIQFLDVSDFDNLSASSEEQRDARSFSKRDAPGSISNSQARNPENPNLLFKIKGMTDKAIGNSISFADSEIYPNDNSTQQTNFKKAKAVTPRSSQKKEDYLVGDLPDIIDPRLKQIQGYAGQLSILDSQDKLFFWLVQNKTNQLNKDTLFLWLNGGPGCTSMDGMFLENGPYIFDKEKQKLVMRDYAWTNLVDVLYIDQPFGTGFSPTSGSGFAQTYVDADRYLVNFLESFYKVFPEYKSRKLYISGESQAGVYLGYLAHSLLYERKDLGINLQGVMIGNGWIDPRSMYTSYAPFASALDLVSQTTLESMELDTNSCVKSLNNEVNITISDSNCERIFNSFLNDDKLGSGSCLNVYDLRLIESKPSCGMTWPPGLALMSKYLSRPDVQMALNVKETVQTFKECNSQVSRGLSFDMSPPSVEKLPQILSKVPVNLFSGDQDIICNQLGYEYMIGNLTWNGKRGFELVNLSTSFPRQKKEAKTIRDFQVSKSASLNGNMPAWTVNGEEAGLIHTERKLTYSIIYDASHMTGFDKPAEMLDLIKRFAKLNGSGFGSSLASDLEVLSGQQKSLLQTEVHDLKLDNPVNKTAFIILTILFFSLVIGLSFAIIRKAAGGGNLYRYFWFGNQYSLASNNQTSDSGEGRSDSLEAEYLQLEDLHRSSVQGNSVNFNRLSNDNSSIIGIVGGESLEYDFRNGNSFDYEKYLEDYDSSSSSGPQTDLDSTPN</sequence>
<dbReference type="GO" id="GO:0006508">
    <property type="term" value="P:proteolysis"/>
    <property type="evidence" value="ECO:0007669"/>
    <property type="project" value="InterPro"/>
</dbReference>
<dbReference type="PANTHER" id="PTHR11802:SF190">
    <property type="entry name" value="PHEROMONE-PROCESSING CARBOXYPEPTIDASE KEX1"/>
    <property type="match status" value="1"/>
</dbReference>
<evidence type="ECO:0000256" key="14">
    <source>
        <dbReference type="ARBA" id="ARBA00040628"/>
    </source>
</evidence>
<keyword evidence="4 18" id="KW-0645">Protease</keyword>
<keyword evidence="11" id="KW-0325">Glycoprotein</keyword>
<name>A0A1R0H637_9FUNG</name>
<evidence type="ECO:0000256" key="7">
    <source>
        <dbReference type="ARBA" id="ARBA00022729"/>
    </source>
</evidence>
<evidence type="ECO:0000256" key="12">
    <source>
        <dbReference type="ARBA" id="ARBA00038895"/>
    </source>
</evidence>
<dbReference type="InterPro" id="IPR029058">
    <property type="entry name" value="AB_hydrolase_fold"/>
</dbReference>
<feature type="compositionally biased region" description="Polar residues" evidence="16">
    <location>
        <begin position="70"/>
        <end position="81"/>
    </location>
</feature>
<dbReference type="PRINTS" id="PR00724">
    <property type="entry name" value="CRBOXYPTASEC"/>
</dbReference>
<keyword evidence="9" id="KW-0333">Golgi apparatus</keyword>